<accession>A0A7J4JGB4</accession>
<evidence type="ECO:0000313" key="2">
    <source>
        <dbReference type="EMBL" id="HIH16811.1"/>
    </source>
</evidence>
<evidence type="ECO:0000313" key="3">
    <source>
        <dbReference type="Proteomes" id="UP000564964"/>
    </source>
</evidence>
<proteinExistence type="predicted"/>
<dbReference type="GO" id="GO:0008757">
    <property type="term" value="F:S-adenosylmethionine-dependent methyltransferase activity"/>
    <property type="evidence" value="ECO:0007669"/>
    <property type="project" value="InterPro"/>
</dbReference>
<dbReference type="Gene3D" id="3.40.50.150">
    <property type="entry name" value="Vaccinia Virus protein VP39"/>
    <property type="match status" value="1"/>
</dbReference>
<gene>
    <name evidence="2" type="ORF">HA252_05385</name>
</gene>
<sequence length="172" mass="20473">MPLRIDLACGKKKEADCLRLDRARLPAVDIVCDLDRGIPLADNCVDEAVCCWFYEHCQDVVKLTEEIHRVLKPGGRLVIKVPYYAHYQAFNDPTNKHFFAYDTFTYFTDGNEYNFYTTARFEIVRRFLGCNSGFYPLRRLINFLANRWPRFYEEYLNKFLRANSMRIELRKK</sequence>
<dbReference type="Proteomes" id="UP000564964">
    <property type="component" value="Unassembled WGS sequence"/>
</dbReference>
<name>A0A7J4JGB4_9ARCH</name>
<reference evidence="3" key="1">
    <citation type="journal article" date="2020" name="bioRxiv">
        <title>A rank-normalized archaeal taxonomy based on genome phylogeny resolves widespread incomplete and uneven classifications.</title>
        <authorList>
            <person name="Rinke C."/>
            <person name="Chuvochina M."/>
            <person name="Mussig A.J."/>
            <person name="Chaumeil P.-A."/>
            <person name="Waite D.W."/>
            <person name="Whitman W.B."/>
            <person name="Parks D.H."/>
            <person name="Hugenholtz P."/>
        </authorList>
    </citation>
    <scope>NUCLEOTIDE SEQUENCE [LARGE SCALE GENOMIC DNA]</scope>
</reference>
<comment type="caution">
    <text evidence="2">The sequence shown here is derived from an EMBL/GenBank/DDBJ whole genome shotgun (WGS) entry which is preliminary data.</text>
</comment>
<dbReference type="AlphaFoldDB" id="A0A7J4JGB4"/>
<dbReference type="EMBL" id="DUGH01000127">
    <property type="protein sequence ID" value="HIH16811.1"/>
    <property type="molecule type" value="Genomic_DNA"/>
</dbReference>
<dbReference type="CDD" id="cd02440">
    <property type="entry name" value="AdoMet_MTases"/>
    <property type="match status" value="1"/>
</dbReference>
<feature type="domain" description="Methyltransferase type 11" evidence="1">
    <location>
        <begin position="23"/>
        <end position="79"/>
    </location>
</feature>
<keyword evidence="2" id="KW-0808">Transferase</keyword>
<protein>
    <submittedName>
        <fullName evidence="2">Class I SAM-dependent methyltransferase</fullName>
    </submittedName>
</protein>
<dbReference type="InterPro" id="IPR029063">
    <property type="entry name" value="SAM-dependent_MTases_sf"/>
</dbReference>
<organism evidence="2 3">
    <name type="scientific">Candidatus Iainarchaeum sp</name>
    <dbReference type="NCBI Taxonomy" id="3101447"/>
    <lineage>
        <taxon>Archaea</taxon>
        <taxon>Candidatus Iainarchaeota</taxon>
        <taxon>Candidatus Iainarchaeia</taxon>
        <taxon>Candidatus Iainarchaeales</taxon>
        <taxon>Candidatus Iainarchaeaceae</taxon>
        <taxon>Candidatus Iainarchaeum</taxon>
    </lineage>
</organism>
<dbReference type="GO" id="GO:0032259">
    <property type="term" value="P:methylation"/>
    <property type="evidence" value="ECO:0007669"/>
    <property type="project" value="UniProtKB-KW"/>
</dbReference>
<dbReference type="Pfam" id="PF08241">
    <property type="entry name" value="Methyltransf_11"/>
    <property type="match status" value="1"/>
</dbReference>
<keyword evidence="2" id="KW-0489">Methyltransferase</keyword>
<evidence type="ECO:0000259" key="1">
    <source>
        <dbReference type="Pfam" id="PF08241"/>
    </source>
</evidence>
<dbReference type="SUPFAM" id="SSF53335">
    <property type="entry name" value="S-adenosyl-L-methionine-dependent methyltransferases"/>
    <property type="match status" value="1"/>
</dbReference>
<dbReference type="InterPro" id="IPR013216">
    <property type="entry name" value="Methyltransf_11"/>
</dbReference>